<dbReference type="eggNOG" id="KOG2468">
    <property type="taxonomic scope" value="Eukaryota"/>
</dbReference>
<dbReference type="FunCoup" id="B4J701">
    <property type="interactions" value="811"/>
</dbReference>
<dbReference type="STRING" id="7222.B4J701"/>
<evidence type="ECO:0000256" key="2">
    <source>
        <dbReference type="ARBA" id="ARBA00010794"/>
    </source>
</evidence>
<dbReference type="GO" id="GO:0005789">
    <property type="term" value="C:endoplasmic reticulum membrane"/>
    <property type="evidence" value="ECO:0007669"/>
    <property type="project" value="UniProtKB-SubCell"/>
</dbReference>
<evidence type="ECO:0000256" key="1">
    <source>
        <dbReference type="ARBA" id="ARBA00004477"/>
    </source>
</evidence>
<feature type="transmembrane region" description="Helical" evidence="10">
    <location>
        <begin position="74"/>
        <end position="91"/>
    </location>
</feature>
<feature type="transmembrane region" description="Helical" evidence="10">
    <location>
        <begin position="42"/>
        <end position="62"/>
    </location>
</feature>
<feature type="transmembrane region" description="Helical" evidence="10">
    <location>
        <begin position="284"/>
        <end position="305"/>
    </location>
</feature>
<dbReference type="GO" id="GO:0043048">
    <property type="term" value="P:dolichyl monophosphate biosynthetic process"/>
    <property type="evidence" value="ECO:0007669"/>
    <property type="project" value="TreeGrafter"/>
</dbReference>
<evidence type="ECO:0000256" key="3">
    <source>
        <dbReference type="ARBA" id="ARBA00012132"/>
    </source>
</evidence>
<keyword evidence="6" id="KW-0418">Kinase</keyword>
<reference evidence="11 12" key="1">
    <citation type="journal article" date="2007" name="Nature">
        <title>Evolution of genes and genomes on the Drosophila phylogeny.</title>
        <authorList>
            <consortium name="Drosophila 12 Genomes Consortium"/>
            <person name="Clark A.G."/>
            <person name="Eisen M.B."/>
            <person name="Smith D.R."/>
            <person name="Bergman C.M."/>
            <person name="Oliver B."/>
            <person name="Markow T.A."/>
            <person name="Kaufman T.C."/>
            <person name="Kellis M."/>
            <person name="Gelbart W."/>
            <person name="Iyer V.N."/>
            <person name="Pollard D.A."/>
            <person name="Sackton T.B."/>
            <person name="Larracuente A.M."/>
            <person name="Singh N.D."/>
            <person name="Abad J.P."/>
            <person name="Abt D.N."/>
            <person name="Adryan B."/>
            <person name="Aguade M."/>
            <person name="Akashi H."/>
            <person name="Anderson W.W."/>
            <person name="Aquadro C.F."/>
            <person name="Ardell D.H."/>
            <person name="Arguello R."/>
            <person name="Artieri C.G."/>
            <person name="Barbash D.A."/>
            <person name="Barker D."/>
            <person name="Barsanti P."/>
            <person name="Batterham P."/>
            <person name="Batzoglou S."/>
            <person name="Begun D."/>
            <person name="Bhutkar A."/>
            <person name="Blanco E."/>
            <person name="Bosak S.A."/>
            <person name="Bradley R.K."/>
            <person name="Brand A.D."/>
            <person name="Brent M.R."/>
            <person name="Brooks A.N."/>
            <person name="Brown R.H."/>
            <person name="Butlin R.K."/>
            <person name="Caggese C."/>
            <person name="Calvi B.R."/>
            <person name="Bernardo de Carvalho A."/>
            <person name="Caspi A."/>
            <person name="Castrezana S."/>
            <person name="Celniker S.E."/>
            <person name="Chang J.L."/>
            <person name="Chapple C."/>
            <person name="Chatterji S."/>
            <person name="Chinwalla A."/>
            <person name="Civetta A."/>
            <person name="Clifton S.W."/>
            <person name="Comeron J.M."/>
            <person name="Costello J.C."/>
            <person name="Coyne J.A."/>
            <person name="Daub J."/>
            <person name="David R.G."/>
            <person name="Delcher A.L."/>
            <person name="Delehaunty K."/>
            <person name="Do C.B."/>
            <person name="Ebling H."/>
            <person name="Edwards K."/>
            <person name="Eickbush T."/>
            <person name="Evans J.D."/>
            <person name="Filipski A."/>
            <person name="Findeiss S."/>
            <person name="Freyhult E."/>
            <person name="Fulton L."/>
            <person name="Fulton R."/>
            <person name="Garcia A.C."/>
            <person name="Gardiner A."/>
            <person name="Garfield D.A."/>
            <person name="Garvin B.E."/>
            <person name="Gibson G."/>
            <person name="Gilbert D."/>
            <person name="Gnerre S."/>
            <person name="Godfrey J."/>
            <person name="Good R."/>
            <person name="Gotea V."/>
            <person name="Gravely B."/>
            <person name="Greenberg A.J."/>
            <person name="Griffiths-Jones S."/>
            <person name="Gross S."/>
            <person name="Guigo R."/>
            <person name="Gustafson E.A."/>
            <person name="Haerty W."/>
            <person name="Hahn M.W."/>
            <person name="Halligan D.L."/>
            <person name="Halpern A.L."/>
            <person name="Halter G.M."/>
            <person name="Han M.V."/>
            <person name="Heger A."/>
            <person name="Hillier L."/>
            <person name="Hinrichs A.S."/>
            <person name="Holmes I."/>
            <person name="Hoskins R.A."/>
            <person name="Hubisz M.J."/>
            <person name="Hultmark D."/>
            <person name="Huntley M.A."/>
            <person name="Jaffe D.B."/>
            <person name="Jagadeeshan S."/>
            <person name="Jeck W.R."/>
            <person name="Johnson J."/>
            <person name="Jones C.D."/>
            <person name="Jordan W.C."/>
            <person name="Karpen G.H."/>
            <person name="Kataoka E."/>
            <person name="Keightley P.D."/>
            <person name="Kheradpour P."/>
            <person name="Kirkness E.F."/>
            <person name="Koerich L.B."/>
            <person name="Kristiansen K."/>
            <person name="Kudrna D."/>
            <person name="Kulathinal R.J."/>
            <person name="Kumar S."/>
            <person name="Kwok R."/>
            <person name="Lander E."/>
            <person name="Langley C.H."/>
            <person name="Lapoint R."/>
            <person name="Lazzaro B.P."/>
            <person name="Lee S.J."/>
            <person name="Levesque L."/>
            <person name="Li R."/>
            <person name="Lin C.F."/>
            <person name="Lin M.F."/>
            <person name="Lindblad-Toh K."/>
            <person name="Llopart A."/>
            <person name="Long M."/>
            <person name="Low L."/>
            <person name="Lozovsky E."/>
            <person name="Lu J."/>
            <person name="Luo M."/>
            <person name="Machado C.A."/>
            <person name="Makalowski W."/>
            <person name="Marzo M."/>
            <person name="Matsuda M."/>
            <person name="Matzkin L."/>
            <person name="McAllister B."/>
            <person name="McBride C.S."/>
            <person name="McKernan B."/>
            <person name="McKernan K."/>
            <person name="Mendez-Lago M."/>
            <person name="Minx P."/>
            <person name="Mollenhauer M.U."/>
            <person name="Montooth K."/>
            <person name="Mount S.M."/>
            <person name="Mu X."/>
            <person name="Myers E."/>
            <person name="Negre B."/>
            <person name="Newfeld S."/>
            <person name="Nielsen R."/>
            <person name="Noor M.A."/>
            <person name="O'Grady P."/>
            <person name="Pachter L."/>
            <person name="Papaceit M."/>
            <person name="Parisi M.J."/>
            <person name="Parisi M."/>
            <person name="Parts L."/>
            <person name="Pedersen J.S."/>
            <person name="Pesole G."/>
            <person name="Phillippy A.M."/>
            <person name="Ponting C.P."/>
            <person name="Pop M."/>
            <person name="Porcelli D."/>
            <person name="Powell J.R."/>
            <person name="Prohaska S."/>
            <person name="Pruitt K."/>
            <person name="Puig M."/>
            <person name="Quesneville H."/>
            <person name="Ram K.R."/>
            <person name="Rand D."/>
            <person name="Rasmussen M.D."/>
            <person name="Reed L.K."/>
            <person name="Reenan R."/>
            <person name="Reily A."/>
            <person name="Remington K.A."/>
            <person name="Rieger T.T."/>
            <person name="Ritchie M.G."/>
            <person name="Robin C."/>
            <person name="Rogers Y.H."/>
            <person name="Rohde C."/>
            <person name="Rozas J."/>
            <person name="Rubenfield M.J."/>
            <person name="Ruiz A."/>
            <person name="Russo S."/>
            <person name="Salzberg S.L."/>
            <person name="Sanchez-Gracia A."/>
            <person name="Saranga D.J."/>
            <person name="Sato H."/>
            <person name="Schaeffer S.W."/>
            <person name="Schatz M.C."/>
            <person name="Schlenke T."/>
            <person name="Schwartz R."/>
            <person name="Segarra C."/>
            <person name="Singh R.S."/>
            <person name="Sirot L."/>
            <person name="Sirota M."/>
            <person name="Sisneros N.B."/>
            <person name="Smith C.D."/>
            <person name="Smith T.F."/>
            <person name="Spieth J."/>
            <person name="Stage D.E."/>
            <person name="Stark A."/>
            <person name="Stephan W."/>
            <person name="Strausberg R.L."/>
            <person name="Strempel S."/>
            <person name="Sturgill D."/>
            <person name="Sutton G."/>
            <person name="Sutton G.G."/>
            <person name="Tao W."/>
            <person name="Teichmann S."/>
            <person name="Tobari Y.N."/>
            <person name="Tomimura Y."/>
            <person name="Tsolas J.M."/>
            <person name="Valente V.L."/>
            <person name="Venter E."/>
            <person name="Venter J.C."/>
            <person name="Vicario S."/>
            <person name="Vieira F.G."/>
            <person name="Vilella A.J."/>
            <person name="Villasante A."/>
            <person name="Walenz B."/>
            <person name="Wang J."/>
            <person name="Wasserman M."/>
            <person name="Watts T."/>
            <person name="Wilson D."/>
            <person name="Wilson R.K."/>
            <person name="Wing R.A."/>
            <person name="Wolfner M.F."/>
            <person name="Wong A."/>
            <person name="Wong G.K."/>
            <person name="Wu C.I."/>
            <person name="Wu G."/>
            <person name="Yamamoto D."/>
            <person name="Yang H.P."/>
            <person name="Yang S.P."/>
            <person name="Yorke J.A."/>
            <person name="Yoshida K."/>
            <person name="Zdobnov E."/>
            <person name="Zhang P."/>
            <person name="Zhang Y."/>
            <person name="Zimin A.V."/>
            <person name="Baldwin J."/>
            <person name="Abdouelleil A."/>
            <person name="Abdulkadir J."/>
            <person name="Abebe A."/>
            <person name="Abera B."/>
            <person name="Abreu J."/>
            <person name="Acer S.C."/>
            <person name="Aftuck L."/>
            <person name="Alexander A."/>
            <person name="An P."/>
            <person name="Anderson E."/>
            <person name="Anderson S."/>
            <person name="Arachi H."/>
            <person name="Azer M."/>
            <person name="Bachantsang P."/>
            <person name="Barry A."/>
            <person name="Bayul T."/>
            <person name="Berlin A."/>
            <person name="Bessette D."/>
            <person name="Bloom T."/>
            <person name="Blye J."/>
            <person name="Boguslavskiy L."/>
            <person name="Bonnet C."/>
            <person name="Boukhgalter B."/>
            <person name="Bourzgui I."/>
            <person name="Brown A."/>
            <person name="Cahill P."/>
            <person name="Channer S."/>
            <person name="Cheshatsang Y."/>
            <person name="Chuda L."/>
            <person name="Citroen M."/>
            <person name="Collymore A."/>
            <person name="Cooke P."/>
            <person name="Costello M."/>
            <person name="D'Aco K."/>
            <person name="Daza R."/>
            <person name="De Haan G."/>
            <person name="DeGray S."/>
            <person name="DeMaso C."/>
            <person name="Dhargay N."/>
            <person name="Dooley K."/>
            <person name="Dooley E."/>
            <person name="Doricent M."/>
            <person name="Dorje P."/>
            <person name="Dorjee K."/>
            <person name="Dupes A."/>
            <person name="Elong R."/>
            <person name="Falk J."/>
            <person name="Farina A."/>
            <person name="Faro S."/>
            <person name="Ferguson D."/>
            <person name="Fisher S."/>
            <person name="Foley C.D."/>
            <person name="Franke A."/>
            <person name="Friedrich D."/>
            <person name="Gadbois L."/>
            <person name="Gearin G."/>
            <person name="Gearin C.R."/>
            <person name="Giannoukos G."/>
            <person name="Goode T."/>
            <person name="Graham J."/>
            <person name="Grandbois E."/>
            <person name="Grewal S."/>
            <person name="Gyaltsen K."/>
            <person name="Hafez N."/>
            <person name="Hagos B."/>
            <person name="Hall J."/>
            <person name="Henson C."/>
            <person name="Hollinger A."/>
            <person name="Honan T."/>
            <person name="Huard M.D."/>
            <person name="Hughes L."/>
            <person name="Hurhula B."/>
            <person name="Husby M.E."/>
            <person name="Kamat A."/>
            <person name="Kanga B."/>
            <person name="Kashin S."/>
            <person name="Khazanovich D."/>
            <person name="Kisner P."/>
            <person name="Lance K."/>
            <person name="Lara M."/>
            <person name="Lee W."/>
            <person name="Lennon N."/>
            <person name="Letendre F."/>
            <person name="LeVine R."/>
            <person name="Lipovsky A."/>
            <person name="Liu X."/>
            <person name="Liu J."/>
            <person name="Liu S."/>
            <person name="Lokyitsang T."/>
            <person name="Lokyitsang Y."/>
            <person name="Lubonja R."/>
            <person name="Lui A."/>
            <person name="MacDonald P."/>
            <person name="Magnisalis V."/>
            <person name="Maru K."/>
            <person name="Matthews C."/>
            <person name="McCusker W."/>
            <person name="McDonough S."/>
            <person name="Mehta T."/>
            <person name="Meldrim J."/>
            <person name="Meneus L."/>
            <person name="Mihai O."/>
            <person name="Mihalev A."/>
            <person name="Mihova T."/>
            <person name="Mittelman R."/>
            <person name="Mlenga V."/>
            <person name="Montmayeur A."/>
            <person name="Mulrain L."/>
            <person name="Navidi A."/>
            <person name="Naylor J."/>
            <person name="Negash T."/>
            <person name="Nguyen T."/>
            <person name="Nguyen N."/>
            <person name="Nicol R."/>
            <person name="Norbu C."/>
            <person name="Norbu N."/>
            <person name="Novod N."/>
            <person name="O'Neill B."/>
            <person name="Osman S."/>
            <person name="Markiewicz E."/>
            <person name="Oyono O.L."/>
            <person name="Patti C."/>
            <person name="Phunkhang P."/>
            <person name="Pierre F."/>
            <person name="Priest M."/>
            <person name="Raghuraman S."/>
            <person name="Rege F."/>
            <person name="Reyes R."/>
            <person name="Rise C."/>
            <person name="Rogov P."/>
            <person name="Ross K."/>
            <person name="Ryan E."/>
            <person name="Settipalli S."/>
            <person name="Shea T."/>
            <person name="Sherpa N."/>
            <person name="Shi L."/>
            <person name="Shih D."/>
            <person name="Sparrow T."/>
            <person name="Spaulding J."/>
            <person name="Stalker J."/>
            <person name="Stange-Thomann N."/>
            <person name="Stavropoulos S."/>
            <person name="Stone C."/>
            <person name="Strader C."/>
            <person name="Tesfaye S."/>
            <person name="Thomson T."/>
            <person name="Thoulutsang Y."/>
            <person name="Thoulutsang D."/>
            <person name="Topham K."/>
            <person name="Topping I."/>
            <person name="Tsamla T."/>
            <person name="Vassiliev H."/>
            <person name="Vo A."/>
            <person name="Wangchuk T."/>
            <person name="Wangdi T."/>
            <person name="Weiand M."/>
            <person name="Wilkinson J."/>
            <person name="Wilson A."/>
            <person name="Yadav S."/>
            <person name="Young G."/>
            <person name="Yu Q."/>
            <person name="Zembek L."/>
            <person name="Zhong D."/>
            <person name="Zimmer A."/>
            <person name="Zwirko Z."/>
            <person name="Jaffe D.B."/>
            <person name="Alvarez P."/>
            <person name="Brockman W."/>
            <person name="Butler J."/>
            <person name="Chin C."/>
            <person name="Gnerre S."/>
            <person name="Grabherr M."/>
            <person name="Kleber M."/>
            <person name="Mauceli E."/>
            <person name="MacCallum I."/>
        </authorList>
    </citation>
    <scope>NUCLEOTIDE SEQUENCE [LARGE SCALE GENOMIC DNA]</scope>
    <source>
        <strain evidence="12">Tucson 15287-2541.00</strain>
    </source>
</reference>
<evidence type="ECO:0000256" key="10">
    <source>
        <dbReference type="SAM" id="Phobius"/>
    </source>
</evidence>
<accession>B4J701</accession>
<organism evidence="12">
    <name type="scientific">Drosophila grimshawi</name>
    <name type="common">Hawaiian fruit fly</name>
    <name type="synonym">Idiomyia grimshawi</name>
    <dbReference type="NCBI Taxonomy" id="7222"/>
    <lineage>
        <taxon>Eukaryota</taxon>
        <taxon>Metazoa</taxon>
        <taxon>Ecdysozoa</taxon>
        <taxon>Arthropoda</taxon>
        <taxon>Hexapoda</taxon>
        <taxon>Insecta</taxon>
        <taxon>Pterygota</taxon>
        <taxon>Neoptera</taxon>
        <taxon>Endopterygota</taxon>
        <taxon>Diptera</taxon>
        <taxon>Brachycera</taxon>
        <taxon>Muscomorpha</taxon>
        <taxon>Ephydroidea</taxon>
        <taxon>Drosophilidae</taxon>
        <taxon>Drosophila</taxon>
        <taxon>Hawaiian Drosophila</taxon>
    </lineage>
</organism>
<feature type="transmembrane region" description="Helical" evidence="10">
    <location>
        <begin position="195"/>
        <end position="224"/>
    </location>
</feature>
<protein>
    <recommendedName>
        <fullName evidence="3">dolichol kinase</fullName>
        <ecNumber evidence="3">2.7.1.108</ecNumber>
    </recommendedName>
</protein>
<dbReference type="GO" id="GO:0004168">
    <property type="term" value="F:dolichol kinase activity"/>
    <property type="evidence" value="ECO:0007669"/>
    <property type="project" value="UniProtKB-EC"/>
</dbReference>
<evidence type="ECO:0000313" key="12">
    <source>
        <dbReference type="Proteomes" id="UP000001070"/>
    </source>
</evidence>
<comment type="similarity">
    <text evidence="2">Belongs to the polyprenol kinase family.</text>
</comment>
<gene>
    <name evidence="11" type="primary">Dgri\GH20708</name>
    <name evidence="11" type="ORF">Dgri_GH20708</name>
</gene>
<keyword evidence="8 10" id="KW-1133">Transmembrane helix</keyword>
<evidence type="ECO:0000256" key="6">
    <source>
        <dbReference type="ARBA" id="ARBA00022777"/>
    </source>
</evidence>
<feature type="transmembrane region" description="Helical" evidence="10">
    <location>
        <begin position="230"/>
        <end position="249"/>
    </location>
</feature>
<proteinExistence type="inferred from homology"/>
<feature type="transmembrane region" description="Helical" evidence="10">
    <location>
        <begin position="131"/>
        <end position="151"/>
    </location>
</feature>
<keyword evidence="9 10" id="KW-0472">Membrane</keyword>
<dbReference type="AlphaFoldDB" id="B4J701"/>
<dbReference type="PhylomeDB" id="B4J701"/>
<keyword evidence="12" id="KW-1185">Reference proteome</keyword>
<dbReference type="HOGENOM" id="CLU_027611_2_1_1"/>
<sequence length="465" mass="50843">MRRANDDEPVASNGGWLCLLLPTALATSYLHTNKECSNLDAVHQLLIVAAFGMCLETLWFLLNSIVKDVPCIGLMKYLLKSVIITTIWFILLPKTSWISLIVVGFIVPHFYQHIYIRVLRGLPKTFTYGEAAILVQGLLLFVLNAICRLALELSSNPTTDFGQLNRIMQSALMLLLLVCTLLAVVPPLRQPLPCYVLLLLLVAAVTCAPVTQPLPLIALLQFLVSDQKRLFIIGFYLLLVALTCATVHWQLRSTQQATTRIRKIFHLLIVLVFVPGLVHQCALLYIATGISFAIFVVLELLRLLQMPPFAATLSQAFDSFRDAKDAGQLALTPFCLLIGCSLPIWLTPCPCGLITSGQNPQLLLLLSGILAVGVGDTAASVLGSKFGRNKWQNSARSVEGTLAFVASVLLCVLLLEVSGILAMSQAKWFATIFAALNASLVEAFTDQVDNLVLPLVFYIIVGLAS</sequence>
<keyword evidence="5 10" id="KW-0812">Transmembrane</keyword>
<feature type="transmembrane region" description="Helical" evidence="10">
    <location>
        <begin position="326"/>
        <end position="346"/>
    </location>
</feature>
<comment type="subcellular location">
    <subcellularLocation>
        <location evidence="1">Endoplasmic reticulum membrane</location>
        <topology evidence="1">Multi-pass membrane protein</topology>
    </subcellularLocation>
</comment>
<dbReference type="OMA" id="EIHWPGT"/>
<dbReference type="EC" id="2.7.1.108" evidence="3"/>
<dbReference type="OrthoDB" id="377083at2759"/>
<feature type="transmembrane region" description="Helical" evidence="10">
    <location>
        <begin position="402"/>
        <end position="422"/>
    </location>
</feature>
<evidence type="ECO:0000256" key="4">
    <source>
        <dbReference type="ARBA" id="ARBA00022679"/>
    </source>
</evidence>
<name>B4J701_DROGR</name>
<dbReference type="PANTHER" id="PTHR13205">
    <property type="entry name" value="TRANSMEMBRANE PROTEIN 15-RELATED"/>
    <property type="match status" value="1"/>
</dbReference>
<dbReference type="PANTHER" id="PTHR13205:SF15">
    <property type="entry name" value="DOLICHOL KINASE"/>
    <property type="match status" value="1"/>
</dbReference>
<feature type="transmembrane region" description="Helical" evidence="10">
    <location>
        <begin position="171"/>
        <end position="188"/>
    </location>
</feature>
<keyword evidence="7" id="KW-0256">Endoplasmic reticulum</keyword>
<evidence type="ECO:0000256" key="9">
    <source>
        <dbReference type="ARBA" id="ARBA00023136"/>
    </source>
</evidence>
<evidence type="ECO:0000256" key="7">
    <source>
        <dbReference type="ARBA" id="ARBA00022824"/>
    </source>
</evidence>
<feature type="transmembrane region" description="Helical" evidence="10">
    <location>
        <begin position="362"/>
        <end position="382"/>
    </location>
</feature>
<keyword evidence="4" id="KW-0808">Transferase</keyword>
<dbReference type="Proteomes" id="UP000001070">
    <property type="component" value="Unassembled WGS sequence"/>
</dbReference>
<dbReference type="InParanoid" id="B4J701"/>
<evidence type="ECO:0000256" key="5">
    <source>
        <dbReference type="ARBA" id="ARBA00022692"/>
    </source>
</evidence>
<feature type="transmembrane region" description="Helical" evidence="10">
    <location>
        <begin position="97"/>
        <end position="119"/>
    </location>
</feature>
<evidence type="ECO:0000313" key="11">
    <source>
        <dbReference type="EMBL" id="EDW00989.1"/>
    </source>
</evidence>
<dbReference type="InterPro" id="IPR032974">
    <property type="entry name" value="Polypren_kinase"/>
</dbReference>
<evidence type="ECO:0000256" key="8">
    <source>
        <dbReference type="ARBA" id="ARBA00022989"/>
    </source>
</evidence>
<dbReference type="EMBL" id="CH916367">
    <property type="protein sequence ID" value="EDW00989.1"/>
    <property type="molecule type" value="Genomic_DNA"/>
</dbReference>